<dbReference type="Proteomes" id="UP000266483">
    <property type="component" value="Unassembled WGS sequence"/>
</dbReference>
<dbReference type="EMBL" id="NQOU01000001">
    <property type="protein sequence ID" value="RII83950.1"/>
    <property type="molecule type" value="Genomic_DNA"/>
</dbReference>
<evidence type="ECO:0000256" key="1">
    <source>
        <dbReference type="SAM" id="MobiDB-lite"/>
    </source>
</evidence>
<proteinExistence type="predicted"/>
<feature type="region of interest" description="Disordered" evidence="1">
    <location>
        <begin position="13"/>
        <end position="35"/>
    </location>
</feature>
<reference evidence="2 3" key="1">
    <citation type="submission" date="2017-08" db="EMBL/GenBank/DDBJ databases">
        <title>Pusillimonas indicus sp. nov., a member of the family Alcaligenaceae isolated from surface seawater.</title>
        <authorList>
            <person name="Li J."/>
        </authorList>
    </citation>
    <scope>NUCLEOTIDE SEQUENCE [LARGE SCALE GENOMIC DNA]</scope>
    <source>
        <strain evidence="2 3">17-4A</strain>
    </source>
</reference>
<gene>
    <name evidence="2" type="ORF">CJO09_01545</name>
</gene>
<dbReference type="InterPro" id="IPR035924">
    <property type="entry name" value="FlaG-like_sf"/>
</dbReference>
<dbReference type="InterPro" id="IPR005186">
    <property type="entry name" value="FlaG"/>
</dbReference>
<dbReference type="RefSeq" id="WP_119440793.1">
    <property type="nucleotide sequence ID" value="NZ_CP170494.1"/>
</dbReference>
<evidence type="ECO:0000313" key="3">
    <source>
        <dbReference type="Proteomes" id="UP000266483"/>
    </source>
</evidence>
<dbReference type="SUPFAM" id="SSF160214">
    <property type="entry name" value="FlaG-like"/>
    <property type="match status" value="1"/>
</dbReference>
<name>A0ABX9MYA0_9BURK</name>
<evidence type="ECO:0000313" key="2">
    <source>
        <dbReference type="EMBL" id="RII83950.1"/>
    </source>
</evidence>
<organism evidence="2 3">
    <name type="scientific">Neopusillimonas maritima</name>
    <dbReference type="NCBI Taxonomy" id="2026239"/>
    <lineage>
        <taxon>Bacteria</taxon>
        <taxon>Pseudomonadati</taxon>
        <taxon>Pseudomonadota</taxon>
        <taxon>Betaproteobacteria</taxon>
        <taxon>Burkholderiales</taxon>
        <taxon>Alcaligenaceae</taxon>
        <taxon>Neopusillimonas</taxon>
    </lineage>
</organism>
<comment type="caution">
    <text evidence="2">The sequence shown here is derived from an EMBL/GenBank/DDBJ whole genome shotgun (WGS) entry which is preliminary data.</text>
</comment>
<sequence>MINSVSTNFAVSAGTPVTTDTAPVLNRPEPAQKVTAAERALDGRLSPDAEQPNLTADATNKALEEVNGHLQAWSTGMQFKFDEEAQRIVVSIIDNHSGEVLRTVPSEAVLQVAKNDCTNARPGCGYQSISNQLIH</sequence>
<dbReference type="Gene3D" id="3.30.160.170">
    <property type="entry name" value="FlaG-like"/>
    <property type="match status" value="1"/>
</dbReference>
<dbReference type="Pfam" id="PF03646">
    <property type="entry name" value="FlaG"/>
    <property type="match status" value="1"/>
</dbReference>
<protein>
    <recommendedName>
        <fullName evidence="4">Flagellar protein FlaG</fullName>
    </recommendedName>
</protein>
<accession>A0ABX9MYA0</accession>
<evidence type="ECO:0008006" key="4">
    <source>
        <dbReference type="Google" id="ProtNLM"/>
    </source>
</evidence>
<keyword evidence="3" id="KW-1185">Reference proteome</keyword>